<evidence type="ECO:0000256" key="6">
    <source>
        <dbReference type="ARBA" id="ARBA00023136"/>
    </source>
</evidence>
<feature type="transmembrane region" description="Helical" evidence="8">
    <location>
        <begin position="453"/>
        <end position="473"/>
    </location>
</feature>
<keyword evidence="3" id="KW-0813">Transport</keyword>
<dbReference type="AlphaFoldDB" id="A0A061AT00"/>
<feature type="transmembrane region" description="Helical" evidence="8">
    <location>
        <begin position="277"/>
        <end position="299"/>
    </location>
</feature>
<dbReference type="GO" id="GO:0005351">
    <property type="term" value="F:carbohydrate:proton symporter activity"/>
    <property type="evidence" value="ECO:0007669"/>
    <property type="project" value="TreeGrafter"/>
</dbReference>
<accession>A0A061AT00</accession>
<evidence type="ECO:0000256" key="8">
    <source>
        <dbReference type="SAM" id="Phobius"/>
    </source>
</evidence>
<comment type="subcellular location">
    <subcellularLocation>
        <location evidence="1">Membrane</location>
        <topology evidence="1">Multi-pass membrane protein</topology>
    </subcellularLocation>
</comment>
<dbReference type="InterPro" id="IPR036259">
    <property type="entry name" value="MFS_trans_sf"/>
</dbReference>
<keyword evidence="4 8" id="KW-0812">Transmembrane</keyword>
<dbReference type="InterPro" id="IPR005829">
    <property type="entry name" value="Sugar_transporter_CS"/>
</dbReference>
<feature type="transmembrane region" description="Helical" evidence="8">
    <location>
        <begin position="425"/>
        <end position="447"/>
    </location>
</feature>
<sequence length="654" mass="70508">MFFKVYNPRVILAIVALAGLMLGLETTSMAVFLSSEVFMDFFDYPGSLMQGIISGANPAAAFWGCWVAGYISDKSGRLCAIRVASGLWVVGTIMSFFSWDIWVLIAGRSVKGVSVGIFSAMLSVYLLEVTPALMRGLATSTVQWSLTWGIMIMFYVSFFCNMMDDDWSFRTAWAIEGVPGLILFVASFSLPESPKWLASQGRLKESTEISGKLISAQHTNVATTVVTLSTESKAEGATNSASIRSLSNQRINSGNDGNRSQTCTYGELLQPGLRKHLLAGVLTQAVVQLSGIGVLMYYLVFICEMIGLQGQTKIVCASIQYVVNVLFTIIPIFIIEKMRRKDVLVFGASSLSACIGAVGVVMGMYGHEVPPVGGNESVVWEVTGTPGSLTLALCFLFVAIFAATLSCAAWLYTNEIFPVRAKAKGSSICMAVSWTCNFILTFLAPLSLSRLKWGTFVLFGCLGLIGAFVIGLWSPETYGKTDEEIVSIFRESLIGVSDEERQDDGVGSEKRIETGSMKSGIHSGHLSIYREDSPVRSSLKVLNEDHTPNNPTLKLAMTGNLRLAPPSSGISSATSSTQVQPVNIGRSPSRTMSQRQSSPFLKKIGAPVDDDAELLSEPASASTFSRAPTDDKAKTPDGYYNVSDGGSPLLNGYV</sequence>
<evidence type="ECO:0000256" key="5">
    <source>
        <dbReference type="ARBA" id="ARBA00022989"/>
    </source>
</evidence>
<dbReference type="OrthoDB" id="4142200at2759"/>
<dbReference type="InterPro" id="IPR003663">
    <property type="entry name" value="Sugar/inositol_transpt"/>
</dbReference>
<reference evidence="9" key="1">
    <citation type="journal article" date="2014" name="Genome Announc.">
        <title>Genome sequence of the yeast Cyberlindnera fabianii (Hansenula fabianii).</title>
        <authorList>
            <person name="Freel K.C."/>
            <person name="Sarilar V."/>
            <person name="Neuveglise C."/>
            <person name="Devillers H."/>
            <person name="Friedrich A."/>
            <person name="Schacherer J."/>
        </authorList>
    </citation>
    <scope>NUCLEOTIDE SEQUENCE</scope>
    <source>
        <strain evidence="9">YJS4271</strain>
    </source>
</reference>
<feature type="transmembrane region" description="Helical" evidence="8">
    <location>
        <begin position="141"/>
        <end position="159"/>
    </location>
</feature>
<dbReference type="PANTHER" id="PTHR48022:SF7">
    <property type="entry name" value="MAJOR FACILITATOR SUPERFAMILY (MFS) PROFILE DOMAIN-CONTAINING PROTEIN-RELATED"/>
    <property type="match status" value="1"/>
</dbReference>
<dbReference type="Pfam" id="PF00083">
    <property type="entry name" value="Sugar_tr"/>
    <property type="match status" value="1"/>
</dbReference>
<evidence type="ECO:0000256" key="4">
    <source>
        <dbReference type="ARBA" id="ARBA00022692"/>
    </source>
</evidence>
<evidence type="ECO:0000313" key="9">
    <source>
        <dbReference type="EMBL" id="CDR40769.1"/>
    </source>
</evidence>
<dbReference type="VEuPathDB" id="FungiDB:BON22_2087"/>
<feature type="region of interest" description="Disordered" evidence="7">
    <location>
        <begin position="567"/>
        <end position="654"/>
    </location>
</feature>
<feature type="transmembrane region" description="Helical" evidence="8">
    <location>
        <begin position="171"/>
        <end position="190"/>
    </location>
</feature>
<evidence type="ECO:0000256" key="2">
    <source>
        <dbReference type="ARBA" id="ARBA00010992"/>
    </source>
</evidence>
<dbReference type="EMBL" id="LK052890">
    <property type="protein sequence ID" value="CDR40769.1"/>
    <property type="molecule type" value="Genomic_DNA"/>
</dbReference>
<feature type="transmembrane region" description="Helical" evidence="8">
    <location>
        <begin position="343"/>
        <end position="367"/>
    </location>
</feature>
<feature type="transmembrane region" description="Helical" evidence="8">
    <location>
        <begin position="111"/>
        <end position="129"/>
    </location>
</feature>
<feature type="transmembrane region" description="Helical" evidence="8">
    <location>
        <begin position="46"/>
        <end position="71"/>
    </location>
</feature>
<keyword evidence="6 8" id="KW-0472">Membrane</keyword>
<comment type="similarity">
    <text evidence="2">Belongs to the major facilitator superfamily. Sugar transporter (TC 2.A.1.1) family.</text>
</comment>
<organism evidence="9">
    <name type="scientific">Cyberlindnera fabianii</name>
    <name type="common">Yeast</name>
    <name type="synonym">Hansenula fabianii</name>
    <dbReference type="NCBI Taxonomy" id="36022"/>
    <lineage>
        <taxon>Eukaryota</taxon>
        <taxon>Fungi</taxon>
        <taxon>Dikarya</taxon>
        <taxon>Ascomycota</taxon>
        <taxon>Saccharomycotina</taxon>
        <taxon>Saccharomycetes</taxon>
        <taxon>Phaffomycetales</taxon>
        <taxon>Phaffomycetaceae</taxon>
        <taxon>Cyberlindnera</taxon>
    </lineage>
</organism>
<dbReference type="GO" id="GO:0016020">
    <property type="term" value="C:membrane"/>
    <property type="evidence" value="ECO:0007669"/>
    <property type="project" value="UniProtKB-SubCell"/>
</dbReference>
<feature type="transmembrane region" description="Helical" evidence="8">
    <location>
        <begin position="319"/>
        <end position="336"/>
    </location>
</feature>
<gene>
    <name evidence="9" type="ORF">CYFA0S_05e04258g</name>
</gene>
<feature type="transmembrane region" description="Helical" evidence="8">
    <location>
        <begin position="83"/>
        <end position="105"/>
    </location>
</feature>
<evidence type="ECO:0000256" key="1">
    <source>
        <dbReference type="ARBA" id="ARBA00004141"/>
    </source>
</evidence>
<name>A0A061AT00_CYBFA</name>
<evidence type="ECO:0000256" key="3">
    <source>
        <dbReference type="ARBA" id="ARBA00022448"/>
    </source>
</evidence>
<feature type="transmembrane region" description="Helical" evidence="8">
    <location>
        <begin position="387"/>
        <end position="413"/>
    </location>
</feature>
<protein>
    <submittedName>
        <fullName evidence="9">CYFA0S05e04258g1_1</fullName>
    </submittedName>
</protein>
<feature type="compositionally biased region" description="Polar residues" evidence="7">
    <location>
        <begin position="578"/>
        <end position="599"/>
    </location>
</feature>
<dbReference type="PROSITE" id="PS00217">
    <property type="entry name" value="SUGAR_TRANSPORT_2"/>
    <property type="match status" value="1"/>
</dbReference>
<dbReference type="InterPro" id="IPR050360">
    <property type="entry name" value="MFS_Sugar_Transporters"/>
</dbReference>
<dbReference type="Gene3D" id="1.20.1250.20">
    <property type="entry name" value="MFS general substrate transporter like domains"/>
    <property type="match status" value="1"/>
</dbReference>
<dbReference type="InterPro" id="IPR005828">
    <property type="entry name" value="MFS_sugar_transport-like"/>
</dbReference>
<feature type="compositionally biased region" description="Low complexity" evidence="7">
    <location>
        <begin position="567"/>
        <end position="577"/>
    </location>
</feature>
<dbReference type="PhylomeDB" id="A0A061AT00"/>
<dbReference type="PANTHER" id="PTHR48022">
    <property type="entry name" value="PLASTIDIC GLUCOSE TRANSPORTER 4"/>
    <property type="match status" value="1"/>
</dbReference>
<dbReference type="PRINTS" id="PR00171">
    <property type="entry name" value="SUGRTRNSPORT"/>
</dbReference>
<keyword evidence="5 8" id="KW-1133">Transmembrane helix</keyword>
<evidence type="ECO:0000256" key="7">
    <source>
        <dbReference type="SAM" id="MobiDB-lite"/>
    </source>
</evidence>
<proteinExistence type="inferred from homology"/>
<dbReference type="VEuPathDB" id="FungiDB:BON22_2088"/>
<dbReference type="SUPFAM" id="SSF103473">
    <property type="entry name" value="MFS general substrate transporter"/>
    <property type="match status" value="1"/>
</dbReference>